<dbReference type="Proteomes" id="UP000023755">
    <property type="component" value="Chromosome"/>
</dbReference>
<dbReference type="AlphaFoldDB" id="X5HMB9"/>
<dbReference type="HOGENOM" id="CLU_3082277_0_0_5"/>
<reference evidence="1 2" key="1">
    <citation type="submission" date="2014-03" db="EMBL/GenBank/DDBJ databases">
        <title>Sequencing and Comparison of Genomes and Transcriptome Profiles of Human Ehrlichiosis Agents.</title>
        <authorList>
            <person name="Lin M."/>
            <person name="Daugherty S.C."/>
            <person name="Nagaraj S."/>
            <person name="Cheng Z."/>
            <person name="Xiong Q."/>
            <person name="Lin F.-Y."/>
            <person name="Sengamalay N."/>
            <person name="Ott S."/>
            <person name="Godinez A."/>
            <person name="Tallon L.J."/>
            <person name="Sadzewicz L."/>
            <person name="Fraser C.M."/>
            <person name="Dunning Hotopp J.C."/>
            <person name="Rikihisa Y."/>
        </authorList>
    </citation>
    <scope>NUCLEOTIDE SEQUENCE [LARGE SCALE GENOMIC DNA]</scope>
    <source>
        <strain evidence="1 2">Oregon</strain>
    </source>
</reference>
<accession>X5HMB9</accession>
<evidence type="ECO:0000313" key="2">
    <source>
        <dbReference type="Proteomes" id="UP000023755"/>
    </source>
</evidence>
<keyword evidence="2" id="KW-1185">Reference proteome</keyword>
<sequence>MIGTLLCVGLSFSILCRNVVSDVAIPIELSTTIATSHELDLLSSETDVAVVS</sequence>
<gene>
    <name evidence="1" type="ORF">NHE_0667</name>
</gene>
<dbReference type="EMBL" id="CP007481">
    <property type="protein sequence ID" value="AHX11600.1"/>
    <property type="molecule type" value="Genomic_DNA"/>
</dbReference>
<evidence type="ECO:0000313" key="1">
    <source>
        <dbReference type="EMBL" id="AHX11600.1"/>
    </source>
</evidence>
<dbReference type="KEGG" id="nhm:NHE_0667"/>
<organism evidence="1 2">
    <name type="scientific">Neorickettsia helminthoeca str. Oregon</name>
    <dbReference type="NCBI Taxonomy" id="1286528"/>
    <lineage>
        <taxon>Bacteria</taxon>
        <taxon>Pseudomonadati</taxon>
        <taxon>Pseudomonadota</taxon>
        <taxon>Alphaproteobacteria</taxon>
        <taxon>Rickettsiales</taxon>
        <taxon>Anaplasmataceae</taxon>
        <taxon>Neorickettsia</taxon>
    </lineage>
</organism>
<proteinExistence type="predicted"/>
<name>X5HMB9_9RICK</name>
<protein>
    <submittedName>
        <fullName evidence="1">Uncharacterized protein</fullName>
    </submittedName>
</protein>